<evidence type="ECO:0000256" key="1">
    <source>
        <dbReference type="SAM" id="Coils"/>
    </source>
</evidence>
<dbReference type="AlphaFoldDB" id="A0A6M3ILQ3"/>
<organism evidence="2">
    <name type="scientific">viral metagenome</name>
    <dbReference type="NCBI Taxonomy" id="1070528"/>
    <lineage>
        <taxon>unclassified sequences</taxon>
        <taxon>metagenomes</taxon>
        <taxon>organismal metagenomes</taxon>
    </lineage>
</organism>
<reference evidence="2" key="1">
    <citation type="submission" date="2020-03" db="EMBL/GenBank/DDBJ databases">
        <title>The deep terrestrial virosphere.</title>
        <authorList>
            <person name="Holmfeldt K."/>
            <person name="Nilsson E."/>
            <person name="Simone D."/>
            <person name="Lopez-Fernandez M."/>
            <person name="Wu X."/>
            <person name="de Brujin I."/>
            <person name="Lundin D."/>
            <person name="Andersson A."/>
            <person name="Bertilsson S."/>
            <person name="Dopson M."/>
        </authorList>
    </citation>
    <scope>NUCLEOTIDE SEQUENCE</scope>
    <source>
        <strain evidence="3">MM415A04335</strain>
        <strain evidence="2">MM415B01437</strain>
    </source>
</reference>
<gene>
    <name evidence="3" type="ORF">MM415A04335_0006</name>
    <name evidence="2" type="ORF">MM415B01437_0012</name>
</gene>
<accession>A0A6M3ILQ3</accession>
<name>A0A6M3ILQ3_9ZZZZ</name>
<evidence type="ECO:0000313" key="3">
    <source>
        <dbReference type="EMBL" id="QJA69726.1"/>
    </source>
</evidence>
<keyword evidence="1" id="KW-0175">Coiled coil</keyword>
<protein>
    <submittedName>
        <fullName evidence="2">Uncharacterized protein</fullName>
    </submittedName>
</protein>
<sequence length="129" mass="14765">MEDLDATVTTPPVRKKVSKKDIMADLRYEFTPAEMQSLSMELANEEIRRKRLKDALADVSATYRSKIKSAEMGISERATKISNGFEYRQTECTQIMDYMAGIVTIIRKDLDEVVEERPMSEAEKQVPLI</sequence>
<proteinExistence type="predicted"/>
<feature type="coiled-coil region" evidence="1">
    <location>
        <begin position="35"/>
        <end position="62"/>
    </location>
</feature>
<dbReference type="EMBL" id="MT141329">
    <property type="protein sequence ID" value="QJA58560.1"/>
    <property type="molecule type" value="Genomic_DNA"/>
</dbReference>
<dbReference type="EMBL" id="MT141731">
    <property type="protein sequence ID" value="QJA69726.1"/>
    <property type="molecule type" value="Genomic_DNA"/>
</dbReference>
<evidence type="ECO:0000313" key="2">
    <source>
        <dbReference type="EMBL" id="QJA58560.1"/>
    </source>
</evidence>